<dbReference type="Proteomes" id="UP000008177">
    <property type="component" value="Unplaced contigs"/>
</dbReference>
<protein>
    <submittedName>
        <fullName evidence="1">Uncharacterized protein</fullName>
    </submittedName>
</protein>
<dbReference type="EMBL" id="FQ790362">
    <property type="protein sequence ID" value="CCD57001.1"/>
    <property type="molecule type" value="Genomic_DNA"/>
</dbReference>
<dbReference type="InParanoid" id="G2YZF3"/>
<reference evidence="2" key="1">
    <citation type="journal article" date="2011" name="PLoS Genet.">
        <title>Genomic analysis of the necrotrophic fungal pathogens Sclerotinia sclerotiorum and Botrytis cinerea.</title>
        <authorList>
            <person name="Amselem J."/>
            <person name="Cuomo C.A."/>
            <person name="van Kan J.A."/>
            <person name="Viaud M."/>
            <person name="Benito E.P."/>
            <person name="Couloux A."/>
            <person name="Coutinho P.M."/>
            <person name="de Vries R.P."/>
            <person name="Dyer P.S."/>
            <person name="Fillinger S."/>
            <person name="Fournier E."/>
            <person name="Gout L."/>
            <person name="Hahn M."/>
            <person name="Kohn L."/>
            <person name="Lapalu N."/>
            <person name="Plummer K.M."/>
            <person name="Pradier J.M."/>
            <person name="Quevillon E."/>
            <person name="Sharon A."/>
            <person name="Simon A."/>
            <person name="ten Have A."/>
            <person name="Tudzynski B."/>
            <person name="Tudzynski P."/>
            <person name="Wincker P."/>
            <person name="Andrew M."/>
            <person name="Anthouard V."/>
            <person name="Beever R.E."/>
            <person name="Beffa R."/>
            <person name="Benoit I."/>
            <person name="Bouzid O."/>
            <person name="Brault B."/>
            <person name="Chen Z."/>
            <person name="Choquer M."/>
            <person name="Collemare J."/>
            <person name="Cotton P."/>
            <person name="Danchin E.G."/>
            <person name="Da Silva C."/>
            <person name="Gautier A."/>
            <person name="Giraud C."/>
            <person name="Giraud T."/>
            <person name="Gonzalez C."/>
            <person name="Grossetete S."/>
            <person name="Guldener U."/>
            <person name="Henrissat B."/>
            <person name="Howlett B.J."/>
            <person name="Kodira C."/>
            <person name="Kretschmer M."/>
            <person name="Lappartient A."/>
            <person name="Leroch M."/>
            <person name="Levis C."/>
            <person name="Mauceli E."/>
            <person name="Neuveglise C."/>
            <person name="Oeser B."/>
            <person name="Pearson M."/>
            <person name="Poulain J."/>
            <person name="Poussereau N."/>
            <person name="Quesneville H."/>
            <person name="Rascle C."/>
            <person name="Schumacher J."/>
            <person name="Segurens B."/>
            <person name="Sexton A."/>
            <person name="Silva E."/>
            <person name="Sirven C."/>
            <person name="Soanes D.M."/>
            <person name="Talbot N.J."/>
            <person name="Templeton M."/>
            <person name="Yandava C."/>
            <person name="Yarden O."/>
            <person name="Zeng Q."/>
            <person name="Rollins J.A."/>
            <person name="Lebrun M.H."/>
            <person name="Dickman M."/>
        </authorList>
    </citation>
    <scope>NUCLEOTIDE SEQUENCE [LARGE SCALE GENOMIC DNA]</scope>
    <source>
        <strain evidence="2">T4</strain>
    </source>
</reference>
<proteinExistence type="predicted"/>
<gene>
    <name evidence="1" type="ORF">BofuT4_uP142630.1</name>
</gene>
<dbReference type="HOGENOM" id="CLU_3159906_0_0_1"/>
<dbReference type="AlphaFoldDB" id="G2YZF3"/>
<name>G2YZF3_BOTF4</name>
<accession>G2YZF3</accession>
<sequence>MGVLSVSCPGTIFQQTRCRGERTTGTGLAGMGIPLHSAYEVTLCVQSK</sequence>
<organism evidence="1 2">
    <name type="scientific">Botryotinia fuckeliana (strain T4)</name>
    <name type="common">Noble rot fungus</name>
    <name type="synonym">Botrytis cinerea</name>
    <dbReference type="NCBI Taxonomy" id="999810"/>
    <lineage>
        <taxon>Eukaryota</taxon>
        <taxon>Fungi</taxon>
        <taxon>Dikarya</taxon>
        <taxon>Ascomycota</taxon>
        <taxon>Pezizomycotina</taxon>
        <taxon>Leotiomycetes</taxon>
        <taxon>Helotiales</taxon>
        <taxon>Sclerotiniaceae</taxon>
        <taxon>Botrytis</taxon>
    </lineage>
</organism>
<evidence type="ECO:0000313" key="2">
    <source>
        <dbReference type="Proteomes" id="UP000008177"/>
    </source>
</evidence>
<evidence type="ECO:0000313" key="1">
    <source>
        <dbReference type="EMBL" id="CCD57001.1"/>
    </source>
</evidence>